<proteinExistence type="predicted"/>
<reference evidence="3" key="1">
    <citation type="journal article" date="2020" name="BMC Genomics">
        <title>Correction to: Identification and distribution of gene clusters required for synthesis of sphingolipid metabolism inhibitors in diverse species of the filamentous fungus Fusarium.</title>
        <authorList>
            <person name="Kim H.S."/>
            <person name="Lohmar J.M."/>
            <person name="Busman M."/>
            <person name="Brown D.W."/>
            <person name="Naumann T.A."/>
            <person name="Divon H.H."/>
            <person name="Lysoe E."/>
            <person name="Uhlig S."/>
            <person name="Proctor R.H."/>
        </authorList>
    </citation>
    <scope>NUCLEOTIDE SEQUENCE [LARGE SCALE GENOMIC DNA]</scope>
    <source>
        <strain evidence="3">NRRL 25331</strain>
    </source>
</reference>
<dbReference type="InterPro" id="IPR043136">
    <property type="entry name" value="B30.2/SPRY_sf"/>
</dbReference>
<dbReference type="PANTHER" id="PTHR24133:SF40">
    <property type="entry name" value="ANKYRIN REPEAT DOMAIN 44"/>
    <property type="match status" value="1"/>
</dbReference>
<evidence type="ECO:0000256" key="1">
    <source>
        <dbReference type="PROSITE-ProRule" id="PRU00023"/>
    </source>
</evidence>
<dbReference type="InterPro" id="IPR036770">
    <property type="entry name" value="Ankyrin_rpt-contain_sf"/>
</dbReference>
<keyword evidence="3" id="KW-1185">Reference proteome</keyword>
<evidence type="ECO:0000313" key="2">
    <source>
        <dbReference type="EMBL" id="KAF5659788.1"/>
    </source>
</evidence>
<dbReference type="AlphaFoldDB" id="A0A8H5SYB2"/>
<feature type="repeat" description="ANK" evidence="1">
    <location>
        <begin position="322"/>
        <end position="354"/>
    </location>
</feature>
<gene>
    <name evidence="2" type="ORF">FCIRC_12344</name>
</gene>
<accession>A0A8H5SYB2</accession>
<dbReference type="Proteomes" id="UP000572754">
    <property type="component" value="Unassembled WGS sequence"/>
</dbReference>
<dbReference type="Gene3D" id="2.60.120.920">
    <property type="match status" value="1"/>
</dbReference>
<comment type="caution">
    <text evidence="2">The sequence shown here is derived from an EMBL/GenBank/DDBJ whole genome shotgun (WGS) entry which is preliminary data.</text>
</comment>
<organism evidence="2 3">
    <name type="scientific">Fusarium circinatum</name>
    <name type="common">Pitch canker fungus</name>
    <name type="synonym">Gibberella circinata</name>
    <dbReference type="NCBI Taxonomy" id="48490"/>
    <lineage>
        <taxon>Eukaryota</taxon>
        <taxon>Fungi</taxon>
        <taxon>Dikarya</taxon>
        <taxon>Ascomycota</taxon>
        <taxon>Pezizomycotina</taxon>
        <taxon>Sordariomycetes</taxon>
        <taxon>Hypocreomycetidae</taxon>
        <taxon>Hypocreales</taxon>
        <taxon>Nectriaceae</taxon>
        <taxon>Fusarium</taxon>
        <taxon>Fusarium fujikuroi species complex</taxon>
    </lineage>
</organism>
<reference evidence="2 3" key="2">
    <citation type="submission" date="2020-05" db="EMBL/GenBank/DDBJ databases">
        <title>Identification and distribution of gene clusters putatively required for synthesis of sphingolipid metabolism inhibitors in phylogenetically diverse species of the filamentous fungus Fusarium.</title>
        <authorList>
            <person name="Kim H.-S."/>
            <person name="Busman M."/>
            <person name="Brown D.W."/>
            <person name="Divon H."/>
            <person name="Uhlig S."/>
            <person name="Proctor R.H."/>
        </authorList>
    </citation>
    <scope>NUCLEOTIDE SEQUENCE [LARGE SCALE GENOMIC DNA]</scope>
    <source>
        <strain evidence="2 3">NRRL 25331</strain>
    </source>
</reference>
<dbReference type="PROSITE" id="PS50297">
    <property type="entry name" value="ANK_REP_REGION"/>
    <property type="match status" value="2"/>
</dbReference>
<keyword evidence="1" id="KW-0040">ANK repeat</keyword>
<sequence>MAEAQELFRVESASEWANKMGITTWTKFHSVSQPEQSIFTPLDAWGHSIRQPYYGPIIESHQQYFLAVGWETEEQWDKFKSSPEHQQLMANLTTNNVQPETEIIIFTANMFASGYTSNVELFTVYWPASITQETQTAIWKTKQLVHTAASGIPNPLCYRKKPMFGWIDGQKDWNGESAIASVWSHKWQNQELEQKYKTTEKRLVWGNEGRSYPLAVEAFQYELKSLGAIGWDTFPNIAVNRFPTDGSHGIFISAGWASPPLWNSTDERCKPKSDFLLADSYHNRATVSGALFQLAVHHAWMNIVKLAISADKRVLNWLDPNSGNTALHIAIQSAHVDVIKTLLDAGADPNLKDGDGLLPFAKAMRSNNLGIVRTLLDSSTGIIVDEPDKAGVTPILRACLDGNKAVPVIRELLEKAKDKVNLNARLPMDDKVNECGRTALIIAPFLDPEKEGSDSLFNLLLEHGAGPNVPCAKHGNTPLSKAAGRGHAQAIGKLLDFNADPNLVSKRGFTPLSRAAQNGHALAQERPREPYVIGWTPLVLAIACSQQSSVETLLTFDPGPGQALHMALASEELPIAKAVFERYPQPNLYDKDLGTPLHLAVMSNSEEIFDFILARTGVDVNIPGPSGRTPLSYAAMRYRGFVKKLIQAQADPNIKDNEGKTALDHVIAAQDWEMAQILCRHTRLDLVQGSVRRQSALYRACQTGQKDMFKVINASCENLSHFQYIELCELALHAAIAAGKEEFFDQLINVPGVTGSVEDEDGWTPLKYATVYNQLKMKKKILERLQQNGINRVDQRGKRATKMPQRWHKNDRHPTLYEKEDNADPTEIMITTTLNDGYPDGEDRYAVARADHPIPMDENYYFEITIKKGCPDEQLDVGIGLIDGAKMSNGQRSLARALTYCYESLGGIESIVRAIPWAVDLM</sequence>
<dbReference type="PANTHER" id="PTHR24133">
    <property type="entry name" value="ANKYRIN DOMAIN-CONTAINING"/>
    <property type="match status" value="1"/>
</dbReference>
<dbReference type="InterPro" id="IPR002110">
    <property type="entry name" value="Ankyrin_rpt"/>
</dbReference>
<dbReference type="SUPFAM" id="SSF48403">
    <property type="entry name" value="Ankyrin repeat"/>
    <property type="match status" value="2"/>
</dbReference>
<feature type="repeat" description="ANK" evidence="1">
    <location>
        <begin position="474"/>
        <end position="506"/>
    </location>
</feature>
<dbReference type="InterPro" id="IPR052391">
    <property type="entry name" value="E3_Ligase-Neurotoxin"/>
</dbReference>
<dbReference type="Pfam" id="PF12796">
    <property type="entry name" value="Ank_2"/>
    <property type="match status" value="3"/>
</dbReference>
<dbReference type="EMBL" id="JAAQPE010000535">
    <property type="protein sequence ID" value="KAF5659788.1"/>
    <property type="molecule type" value="Genomic_DNA"/>
</dbReference>
<dbReference type="Gene3D" id="1.25.40.20">
    <property type="entry name" value="Ankyrin repeat-containing domain"/>
    <property type="match status" value="3"/>
</dbReference>
<dbReference type="SMART" id="SM00248">
    <property type="entry name" value="ANK"/>
    <property type="match status" value="12"/>
</dbReference>
<dbReference type="PROSITE" id="PS50088">
    <property type="entry name" value="ANK_REPEAT"/>
    <property type="match status" value="2"/>
</dbReference>
<protein>
    <submittedName>
        <fullName evidence="2">Ankyrin repeat-containing protein</fullName>
    </submittedName>
</protein>
<name>A0A8H5SYB2_FUSCI</name>
<evidence type="ECO:0000313" key="3">
    <source>
        <dbReference type="Proteomes" id="UP000572754"/>
    </source>
</evidence>